<reference evidence="2 3" key="1">
    <citation type="submission" date="2019-09" db="EMBL/GenBank/DDBJ databases">
        <authorList>
            <person name="Chandra G."/>
            <person name="Truman W A."/>
        </authorList>
    </citation>
    <scope>NUCLEOTIDE SEQUENCE [LARGE SCALE GENOMIC DNA]</scope>
    <source>
        <strain evidence="2">PS732</strain>
    </source>
</reference>
<proteinExistence type="predicted"/>
<dbReference type="EMBL" id="CABVIJ010000024">
    <property type="protein sequence ID" value="VVP34514.1"/>
    <property type="molecule type" value="Genomic_DNA"/>
</dbReference>
<accession>A0ABD7VLE1</accession>
<evidence type="ECO:0000313" key="2">
    <source>
        <dbReference type="EMBL" id="VVP34514.1"/>
    </source>
</evidence>
<feature type="signal peptide" evidence="1">
    <location>
        <begin position="1"/>
        <end position="21"/>
    </location>
</feature>
<organism evidence="2 3">
    <name type="scientific">Pseudomonas fluorescens</name>
    <dbReference type="NCBI Taxonomy" id="294"/>
    <lineage>
        <taxon>Bacteria</taxon>
        <taxon>Pseudomonadati</taxon>
        <taxon>Pseudomonadota</taxon>
        <taxon>Gammaproteobacteria</taxon>
        <taxon>Pseudomonadales</taxon>
        <taxon>Pseudomonadaceae</taxon>
        <taxon>Pseudomonas</taxon>
    </lineage>
</organism>
<dbReference type="Proteomes" id="UP000325779">
    <property type="component" value="Unassembled WGS sequence"/>
</dbReference>
<comment type="caution">
    <text evidence="2">The sequence shown here is derived from an EMBL/GenBank/DDBJ whole genome shotgun (WGS) entry which is preliminary data.</text>
</comment>
<sequence>MGCPQVCATATLQCSFGAALAMLNVLPVHVDVQLGGVIKIVVPGQMQMLIP</sequence>
<gene>
    <name evidence="2" type="ORF">PS732_04559</name>
</gene>
<dbReference type="AlphaFoldDB" id="A0ABD7VLE1"/>
<evidence type="ECO:0000256" key="1">
    <source>
        <dbReference type="SAM" id="SignalP"/>
    </source>
</evidence>
<keyword evidence="1" id="KW-0732">Signal</keyword>
<evidence type="ECO:0000313" key="3">
    <source>
        <dbReference type="Proteomes" id="UP000325779"/>
    </source>
</evidence>
<name>A0ABD7VLE1_PSEFL</name>
<protein>
    <submittedName>
        <fullName evidence="2">Uncharacterized protein</fullName>
    </submittedName>
</protein>
<feature type="chain" id="PRO_5044846789" evidence="1">
    <location>
        <begin position="22"/>
        <end position="51"/>
    </location>
</feature>